<evidence type="ECO:0000256" key="1">
    <source>
        <dbReference type="SAM" id="Phobius"/>
    </source>
</evidence>
<keyword evidence="3" id="KW-1185">Reference proteome</keyword>
<dbReference type="EMBL" id="JAMFLZ010000001">
    <property type="protein sequence ID" value="MCL6293599.1"/>
    <property type="molecule type" value="Genomic_DNA"/>
</dbReference>
<evidence type="ECO:0000313" key="3">
    <source>
        <dbReference type="Proteomes" id="UP001165381"/>
    </source>
</evidence>
<protein>
    <submittedName>
        <fullName evidence="2">BatD family protein</fullName>
    </submittedName>
</protein>
<name>A0ABT0QBF9_9FLAO</name>
<organism evidence="2 3">
    <name type="scientific">Jejuia spongiicola</name>
    <dbReference type="NCBI Taxonomy" id="2942207"/>
    <lineage>
        <taxon>Bacteria</taxon>
        <taxon>Pseudomonadati</taxon>
        <taxon>Bacteroidota</taxon>
        <taxon>Flavobacteriia</taxon>
        <taxon>Flavobacteriales</taxon>
        <taxon>Flavobacteriaceae</taxon>
        <taxon>Jejuia</taxon>
    </lineage>
</organism>
<feature type="transmembrane region" description="Helical" evidence="1">
    <location>
        <begin position="180"/>
        <end position="202"/>
    </location>
</feature>
<keyword evidence="1" id="KW-0472">Membrane</keyword>
<feature type="transmembrane region" description="Helical" evidence="1">
    <location>
        <begin position="362"/>
        <end position="382"/>
    </location>
</feature>
<proteinExistence type="predicted"/>
<reference evidence="2" key="1">
    <citation type="submission" date="2022-05" db="EMBL/GenBank/DDBJ databases">
        <authorList>
            <person name="Park J.-S."/>
        </authorList>
    </citation>
    <scope>NUCLEOTIDE SEQUENCE</scope>
    <source>
        <strain evidence="2">2012CJ34-3</strain>
    </source>
</reference>
<evidence type="ECO:0000313" key="2">
    <source>
        <dbReference type="EMBL" id="MCL6293599.1"/>
    </source>
</evidence>
<keyword evidence="1" id="KW-1133">Transmembrane helix</keyword>
<gene>
    <name evidence="2" type="ORF">M3P09_01260</name>
</gene>
<keyword evidence="1" id="KW-0812">Transmembrane</keyword>
<sequence length="571" mass="64817">MSTKCEVRSMKALNMENRIKINIKNMSKKTSGFDFQSLVILSLFFFLFSFLSNAQVTSAIDSTTIKIGEQITYHIQVETDTTSLVVFPEGQTFSPLEMIESYKVDTLKNNNKYNLIKKYGLTQFDSGAYTIPRQKVIIGSKTFFTDSLKVEVNNIVVDTTKQGLYDIKPIIEVNKSGSNWWKYLLLTLLIVGVIAFLIYWFIWRKKPLSEEEQIALLPPYDRAKLALIKLDESPYLENQNLKDYYSDLTFIIRKYLDEKVYNRALESTTDELINRLTLLKEGNQVDISKEDINNLESILKRADLVKFAKSAPDIELAKLDRNTIDIEIDHVKEALPEPTEEEKLLDLKYKEEQERKKKRKKVIITVAIGVFLLIATFVGFGIKHGFGYVKDTIIGHESKTLLEGDWVTSAYGFPPVTINTPKVLKRTDLPVPDEVKAQVDMTSFVYGTLLDLFSVTVNTSTYKNLGENKIDLEKASEGSIKSMEAVGAKDIVVLRDKFTTPNGAEGLKTSGTMKIPGIASKELRSAHYVLLQFASENVMQQIIITSPEDDTYADQMVERILNSVELKEAEE</sequence>
<accession>A0ABT0QBF9</accession>
<dbReference type="Proteomes" id="UP001165381">
    <property type="component" value="Unassembled WGS sequence"/>
</dbReference>
<comment type="caution">
    <text evidence="2">The sequence shown here is derived from an EMBL/GenBank/DDBJ whole genome shotgun (WGS) entry which is preliminary data.</text>
</comment>